<dbReference type="PANTHER" id="PTHR37716">
    <property type="entry name" value="OS07G0568900 PROTEIN"/>
    <property type="match status" value="1"/>
</dbReference>
<proteinExistence type="predicted"/>
<evidence type="ECO:0000313" key="3">
    <source>
        <dbReference type="Proteomes" id="UP001642360"/>
    </source>
</evidence>
<protein>
    <submittedName>
        <fullName evidence="2">Uncharacterized protein</fullName>
    </submittedName>
</protein>
<dbReference type="Proteomes" id="UP001642360">
    <property type="component" value="Unassembled WGS sequence"/>
</dbReference>
<keyword evidence="3" id="KW-1185">Reference proteome</keyword>
<accession>A0ABC8UR02</accession>
<keyword evidence="1" id="KW-0812">Transmembrane</keyword>
<feature type="transmembrane region" description="Helical" evidence="1">
    <location>
        <begin position="20"/>
        <end position="41"/>
    </location>
</feature>
<comment type="caution">
    <text evidence="2">The sequence shown here is derived from an EMBL/GenBank/DDBJ whole genome shotgun (WGS) entry which is preliminary data.</text>
</comment>
<evidence type="ECO:0000256" key="1">
    <source>
        <dbReference type="SAM" id="Phobius"/>
    </source>
</evidence>
<evidence type="ECO:0000313" key="2">
    <source>
        <dbReference type="EMBL" id="CAK9183460.1"/>
    </source>
</evidence>
<reference evidence="2 3" key="1">
    <citation type="submission" date="2024-02" db="EMBL/GenBank/DDBJ databases">
        <authorList>
            <person name="Vignale AGUSTIN F."/>
            <person name="Sosa J E."/>
            <person name="Modenutti C."/>
        </authorList>
    </citation>
    <scope>NUCLEOTIDE SEQUENCE [LARGE SCALE GENOMIC DNA]</scope>
</reference>
<keyword evidence="1" id="KW-0472">Membrane</keyword>
<keyword evidence="1" id="KW-1133">Transmembrane helix</keyword>
<dbReference type="PANTHER" id="PTHR37716:SF1">
    <property type="entry name" value="OS07G0568900 PROTEIN"/>
    <property type="match status" value="1"/>
</dbReference>
<dbReference type="AlphaFoldDB" id="A0ABC8UR02"/>
<gene>
    <name evidence="2" type="ORF">ILEXP_LOCUS53725</name>
</gene>
<sequence length="86" mass="9489">MASDLNRASSRMTEAAPEVSGSFLAYSAFVLLIFTIFYNALFATVIKPSIDGEEPVPDTTTLREAPEAFTELSPQLQKFLAKPRNF</sequence>
<dbReference type="EMBL" id="CAUOFW020008647">
    <property type="protein sequence ID" value="CAK9183460.1"/>
    <property type="molecule type" value="Genomic_DNA"/>
</dbReference>
<name>A0ABC8UR02_9AQUA</name>
<organism evidence="2 3">
    <name type="scientific">Ilex paraguariensis</name>
    <name type="common">yerba mate</name>
    <dbReference type="NCBI Taxonomy" id="185542"/>
    <lineage>
        <taxon>Eukaryota</taxon>
        <taxon>Viridiplantae</taxon>
        <taxon>Streptophyta</taxon>
        <taxon>Embryophyta</taxon>
        <taxon>Tracheophyta</taxon>
        <taxon>Spermatophyta</taxon>
        <taxon>Magnoliopsida</taxon>
        <taxon>eudicotyledons</taxon>
        <taxon>Gunneridae</taxon>
        <taxon>Pentapetalae</taxon>
        <taxon>asterids</taxon>
        <taxon>campanulids</taxon>
        <taxon>Aquifoliales</taxon>
        <taxon>Aquifoliaceae</taxon>
        <taxon>Ilex</taxon>
    </lineage>
</organism>